<dbReference type="InterPro" id="IPR024079">
    <property type="entry name" value="MetalloPept_cat_dom_sf"/>
</dbReference>
<organism evidence="1 2">
    <name type="scientific">Denitromonas halophila</name>
    <dbReference type="NCBI Taxonomy" id="1629404"/>
    <lineage>
        <taxon>Bacteria</taxon>
        <taxon>Pseudomonadati</taxon>
        <taxon>Pseudomonadota</taxon>
        <taxon>Betaproteobacteria</taxon>
        <taxon>Rhodocyclales</taxon>
        <taxon>Zoogloeaceae</taxon>
        <taxon>Denitromonas</taxon>
    </lineage>
</organism>
<proteinExistence type="predicted"/>
<dbReference type="OrthoDB" id="9786424at2"/>
<dbReference type="SUPFAM" id="SSF55486">
    <property type="entry name" value="Metalloproteases ('zincins'), catalytic domain"/>
    <property type="match status" value="1"/>
</dbReference>
<dbReference type="RefSeq" id="WP_144310499.1">
    <property type="nucleotide sequence ID" value="NZ_VMNK01000015.1"/>
</dbReference>
<dbReference type="InterPro" id="IPR010384">
    <property type="entry name" value="MtfA_fam"/>
</dbReference>
<accession>A0A557QK26</accession>
<dbReference type="GO" id="GO:0004177">
    <property type="term" value="F:aminopeptidase activity"/>
    <property type="evidence" value="ECO:0007669"/>
    <property type="project" value="TreeGrafter"/>
</dbReference>
<dbReference type="EMBL" id="VMNK01000015">
    <property type="protein sequence ID" value="TVO53258.1"/>
    <property type="molecule type" value="Genomic_DNA"/>
</dbReference>
<dbReference type="GO" id="GO:0008237">
    <property type="term" value="F:metallopeptidase activity"/>
    <property type="evidence" value="ECO:0007669"/>
    <property type="project" value="InterPro"/>
</dbReference>
<dbReference type="CDD" id="cd20169">
    <property type="entry name" value="Peptidase_M90_mtfA"/>
    <property type="match status" value="1"/>
</dbReference>
<dbReference type="Gene3D" id="3.40.390.10">
    <property type="entry name" value="Collagenase (Catalytic Domain)"/>
    <property type="match status" value="1"/>
</dbReference>
<dbReference type="Proteomes" id="UP000319502">
    <property type="component" value="Unassembled WGS sequence"/>
</dbReference>
<dbReference type="Gene3D" id="1.10.472.150">
    <property type="entry name" value="Glucose-regulated metallo-peptidase M90, N-terminal domain"/>
    <property type="match status" value="1"/>
</dbReference>
<evidence type="ECO:0000313" key="1">
    <source>
        <dbReference type="EMBL" id="TVO53258.1"/>
    </source>
</evidence>
<dbReference type="PANTHER" id="PTHR30164">
    <property type="entry name" value="MTFA PEPTIDASE"/>
    <property type="match status" value="1"/>
</dbReference>
<keyword evidence="2" id="KW-1185">Reference proteome</keyword>
<dbReference type="AlphaFoldDB" id="A0A557QK26"/>
<dbReference type="InterPro" id="IPR042252">
    <property type="entry name" value="MtfA_N"/>
</dbReference>
<dbReference type="Pfam" id="PF06167">
    <property type="entry name" value="Peptidase_M90"/>
    <property type="match status" value="1"/>
</dbReference>
<dbReference type="GO" id="GO:0005829">
    <property type="term" value="C:cytosol"/>
    <property type="evidence" value="ECO:0007669"/>
    <property type="project" value="TreeGrafter"/>
</dbReference>
<evidence type="ECO:0000313" key="2">
    <source>
        <dbReference type="Proteomes" id="UP000319502"/>
    </source>
</evidence>
<comment type="caution">
    <text evidence="1">The sequence shown here is derived from an EMBL/GenBank/DDBJ whole genome shotgun (WGS) entry which is preliminary data.</text>
</comment>
<reference evidence="1 2" key="1">
    <citation type="submission" date="2019-07" db="EMBL/GenBank/DDBJ databases">
        <title>The pathways for chlorine oxyanion respiration interact through the shared metabolite chlorate.</title>
        <authorList>
            <person name="Barnum T.P."/>
            <person name="Cheng Y."/>
            <person name="Hill K.A."/>
            <person name="Lucas L.N."/>
            <person name="Carlson H.K."/>
            <person name="Coates J.D."/>
        </authorList>
    </citation>
    <scope>NUCLEOTIDE SEQUENCE [LARGE SCALE GENOMIC DNA]</scope>
    <source>
        <strain evidence="1 2">SFB-3</strain>
    </source>
</reference>
<protein>
    <submittedName>
        <fullName evidence="1">Zinc-dependent peptidase</fullName>
    </submittedName>
</protein>
<gene>
    <name evidence="1" type="ORF">FHP91_15825</name>
</gene>
<sequence length="263" mass="29658">MLRRLQRWLFGQADRPAVTEEQWARVEAGLPFLTYLPPDARSRLRALALEFLDQKTFHGAHDLVLTDDILLSIALQACLPIYNTGLDAYSQWVGVVVYAGDFVIPREEMDEDGVVHEYDEPVLGEAWPDGPVVVSWQPQQRTDGLNVVIHEFAHKLDMCNGQADGFPPLPADMRRADWARIFIAAYHDFCHRVDHDLPHAIDAYAAESPAEFFAVMSEAFFEVPLRLRAAYPAAYAQLKRLYGLDPAAGANPRPTHDSNPQEH</sequence>
<name>A0A557QK26_9RHOO</name>
<dbReference type="PANTHER" id="PTHR30164:SF2">
    <property type="entry name" value="PROTEIN MTFA"/>
    <property type="match status" value="1"/>
</dbReference>